<keyword evidence="8" id="KW-1185">Reference proteome</keyword>
<dbReference type="InterPro" id="IPR052140">
    <property type="entry name" value="Dev_Signal_Hedgehog-like"/>
</dbReference>
<dbReference type="SMART" id="SM00306">
    <property type="entry name" value="HintN"/>
    <property type="match status" value="1"/>
</dbReference>
<dbReference type="Proteomes" id="UP001175271">
    <property type="component" value="Unassembled WGS sequence"/>
</dbReference>
<evidence type="ECO:0000256" key="3">
    <source>
        <dbReference type="ARBA" id="ARBA00022729"/>
    </source>
</evidence>
<evidence type="ECO:0000313" key="8">
    <source>
        <dbReference type="Proteomes" id="UP001175271"/>
    </source>
</evidence>
<dbReference type="InterPro" id="IPR006141">
    <property type="entry name" value="Intein_N"/>
</dbReference>
<reference evidence="7" key="1">
    <citation type="submission" date="2023-06" db="EMBL/GenBank/DDBJ databases">
        <title>Genomic analysis of the entomopathogenic nematode Steinernema hermaphroditum.</title>
        <authorList>
            <person name="Schwarz E.M."/>
            <person name="Heppert J.K."/>
            <person name="Baniya A."/>
            <person name="Schwartz H.T."/>
            <person name="Tan C.-H."/>
            <person name="Antoshechkin I."/>
            <person name="Sternberg P.W."/>
            <person name="Goodrich-Blair H."/>
            <person name="Dillman A.R."/>
        </authorList>
    </citation>
    <scope>NUCLEOTIDE SEQUENCE</scope>
    <source>
        <strain evidence="7">PS9179</strain>
        <tissue evidence="7">Whole animal</tissue>
    </source>
</reference>
<dbReference type="GO" id="GO:0048731">
    <property type="term" value="P:system development"/>
    <property type="evidence" value="ECO:0007669"/>
    <property type="project" value="UniProtKB-ARBA"/>
</dbReference>
<dbReference type="CDD" id="cd00081">
    <property type="entry name" value="Hint"/>
    <property type="match status" value="1"/>
</dbReference>
<evidence type="ECO:0000256" key="1">
    <source>
        <dbReference type="ARBA" id="ARBA00004239"/>
    </source>
</evidence>
<dbReference type="InterPro" id="IPR003586">
    <property type="entry name" value="Hint_dom_C"/>
</dbReference>
<dbReference type="PRINTS" id="PR00632">
    <property type="entry name" value="SONICHHOG"/>
</dbReference>
<dbReference type="GO" id="GO:0005576">
    <property type="term" value="C:extracellular region"/>
    <property type="evidence" value="ECO:0007669"/>
    <property type="project" value="UniProtKB-SubCell"/>
</dbReference>
<dbReference type="PANTHER" id="PTHR46706">
    <property type="entry name" value="PROTEIN QUA-1-RELATED"/>
    <property type="match status" value="1"/>
</dbReference>
<dbReference type="SMART" id="SM00305">
    <property type="entry name" value="HintC"/>
    <property type="match status" value="1"/>
</dbReference>
<proteinExistence type="predicted"/>
<dbReference type="GO" id="GO:0016540">
    <property type="term" value="P:protein autoprocessing"/>
    <property type="evidence" value="ECO:0007669"/>
    <property type="project" value="InterPro"/>
</dbReference>
<dbReference type="InterPro" id="IPR036844">
    <property type="entry name" value="Hint_dom_sf"/>
</dbReference>
<comment type="subcellular location">
    <subcellularLocation>
        <location evidence="1">Secreted</location>
        <location evidence="1">Extracellular space</location>
    </subcellularLocation>
</comment>
<evidence type="ECO:0000259" key="5">
    <source>
        <dbReference type="SMART" id="SM00305"/>
    </source>
</evidence>
<dbReference type="GO" id="GO:0016539">
    <property type="term" value="P:intein-mediated protein splicing"/>
    <property type="evidence" value="ECO:0007669"/>
    <property type="project" value="InterPro"/>
</dbReference>
<dbReference type="InterPro" id="IPR001657">
    <property type="entry name" value="Hedgehog"/>
</dbReference>
<dbReference type="Pfam" id="PF01079">
    <property type="entry name" value="Hint"/>
    <property type="match status" value="1"/>
</dbReference>
<evidence type="ECO:0000313" key="7">
    <source>
        <dbReference type="EMBL" id="KAK0396363.1"/>
    </source>
</evidence>
<feature type="domain" description="Hint" evidence="5">
    <location>
        <begin position="530"/>
        <end position="574"/>
    </location>
</feature>
<evidence type="ECO:0008006" key="9">
    <source>
        <dbReference type="Google" id="ProtNLM"/>
    </source>
</evidence>
<name>A0AA39LGG9_9BILA</name>
<keyword evidence="2" id="KW-0217">Developmental protein</keyword>
<dbReference type="PROSITE" id="PS50817">
    <property type="entry name" value="INTEIN_N_TER"/>
    <property type="match status" value="1"/>
</dbReference>
<feature type="signal peptide" evidence="4">
    <location>
        <begin position="1"/>
        <end position="16"/>
    </location>
</feature>
<sequence>MLIWVYVASIFFIACATDVNERRTQCGEHAAPSGLFIDKFGIPELICETPICFLSSGSGKVRTDDSVTCSNEFTATVCKGTNEWTGGLMDSNNGTHRVLKTECCEYSELSVTKRPRKISLQAGESFRGGPVKSQGQIAYFDFVKEVRKLVSAQNKVRYEITVQRMPCSGPEVEEKLNDPVDRDEDEYQYVEDEKPYDYMSYNRHYRGGLRKRYGGIRTQYYHNRERSPRRRMFGVRREQLFPLQTDDYDFYESDLLPIYSRRSSYRKPVYVIHGRPRTYATETNYNAMIDPSETILKETVQSNSLPNIYNIGSQPAPMPLAAPPAAPSVPSPANQQIPQGYITAVENTHYPQPPSNIFPTQSAPNSGCASGCSAPSPNGAYPIAEQSAPTYRAGGYNARAYNGYSGYGSFAGAPDLNSAFASLQCFSGDMTVQTPSGIKLVKDLQVGDMVLSIQESLISYSPVVMHLHKAENEDAVFNRIITEDGYELELTDYHLIYSSKCGEDSTRSMKLVQAYKVREGHCVYVVAHGDQRLKASKVVSFTKIEGKGIYAPLTATGDILVSNVLASCHTNIAAQTLQQTFFSWWRALERLLSRTSQRNQLAHEHDVPFGVGYLTSIIDLLVPTSFFI</sequence>
<dbReference type="PANTHER" id="PTHR46706:SF12">
    <property type="entry name" value="PROTEIN QUA-1-RELATED"/>
    <property type="match status" value="1"/>
</dbReference>
<evidence type="ECO:0000256" key="2">
    <source>
        <dbReference type="ARBA" id="ARBA00022473"/>
    </source>
</evidence>
<evidence type="ECO:0000259" key="6">
    <source>
        <dbReference type="SMART" id="SM00306"/>
    </source>
</evidence>
<dbReference type="AlphaFoldDB" id="A0AA39LGG9"/>
<dbReference type="SUPFAM" id="SSF51294">
    <property type="entry name" value="Hedgehog/intein (Hint) domain"/>
    <property type="match status" value="1"/>
</dbReference>
<feature type="chain" id="PRO_5041291838" description="Hint domain-containing protein" evidence="4">
    <location>
        <begin position="17"/>
        <end position="628"/>
    </location>
</feature>
<comment type="caution">
    <text evidence="7">The sequence shown here is derived from an EMBL/GenBank/DDBJ whole genome shotgun (WGS) entry which is preliminary data.</text>
</comment>
<dbReference type="EMBL" id="JAUCMV010000005">
    <property type="protein sequence ID" value="KAK0396363.1"/>
    <property type="molecule type" value="Genomic_DNA"/>
</dbReference>
<dbReference type="InterPro" id="IPR001767">
    <property type="entry name" value="Hedgehog_Hint"/>
</dbReference>
<organism evidence="7 8">
    <name type="scientific">Steinernema hermaphroditum</name>
    <dbReference type="NCBI Taxonomy" id="289476"/>
    <lineage>
        <taxon>Eukaryota</taxon>
        <taxon>Metazoa</taxon>
        <taxon>Ecdysozoa</taxon>
        <taxon>Nematoda</taxon>
        <taxon>Chromadorea</taxon>
        <taxon>Rhabditida</taxon>
        <taxon>Tylenchina</taxon>
        <taxon>Panagrolaimomorpha</taxon>
        <taxon>Strongyloidoidea</taxon>
        <taxon>Steinernematidae</taxon>
        <taxon>Steinernema</taxon>
    </lineage>
</organism>
<dbReference type="Gene3D" id="2.170.16.10">
    <property type="entry name" value="Hedgehog/Intein (Hint) domain"/>
    <property type="match status" value="1"/>
</dbReference>
<accession>A0AA39LGG9</accession>
<protein>
    <recommendedName>
        <fullName evidence="9">Hint domain-containing protein</fullName>
    </recommendedName>
</protein>
<evidence type="ECO:0000256" key="4">
    <source>
        <dbReference type="SAM" id="SignalP"/>
    </source>
</evidence>
<dbReference type="InterPro" id="IPR003587">
    <property type="entry name" value="Hint_dom_N"/>
</dbReference>
<feature type="domain" description="Hint" evidence="6">
    <location>
        <begin position="423"/>
        <end position="527"/>
    </location>
</feature>
<gene>
    <name evidence="7" type="ORF">QR680_001689</name>
</gene>
<dbReference type="GO" id="GO:0007267">
    <property type="term" value="P:cell-cell signaling"/>
    <property type="evidence" value="ECO:0007669"/>
    <property type="project" value="InterPro"/>
</dbReference>
<keyword evidence="3 4" id="KW-0732">Signal</keyword>